<dbReference type="AlphaFoldDB" id="A0AAV6LJN7"/>
<reference evidence="1" key="1">
    <citation type="submission" date="2020-08" db="EMBL/GenBank/DDBJ databases">
        <title>Plant Genome Project.</title>
        <authorList>
            <person name="Zhang R.-G."/>
        </authorList>
    </citation>
    <scope>NUCLEOTIDE SEQUENCE</scope>
    <source>
        <strain evidence="1">WSP0</strain>
        <tissue evidence="1">Leaf</tissue>
    </source>
</reference>
<keyword evidence="2" id="KW-1185">Reference proteome</keyword>
<proteinExistence type="predicted"/>
<sequence length="70" mass="8123">MTRIPFYGWIIGTPWVHCIRNLAAGWCLILEGLLGLRWTQLLMMVGGDLAVEWNHFRAIRLSGNPRTEWN</sequence>
<evidence type="ECO:0000313" key="1">
    <source>
        <dbReference type="EMBL" id="KAG5564249.1"/>
    </source>
</evidence>
<organism evidence="1 2">
    <name type="scientific">Rhododendron griersonianum</name>
    <dbReference type="NCBI Taxonomy" id="479676"/>
    <lineage>
        <taxon>Eukaryota</taxon>
        <taxon>Viridiplantae</taxon>
        <taxon>Streptophyta</taxon>
        <taxon>Embryophyta</taxon>
        <taxon>Tracheophyta</taxon>
        <taxon>Spermatophyta</taxon>
        <taxon>Magnoliopsida</taxon>
        <taxon>eudicotyledons</taxon>
        <taxon>Gunneridae</taxon>
        <taxon>Pentapetalae</taxon>
        <taxon>asterids</taxon>
        <taxon>Ericales</taxon>
        <taxon>Ericaceae</taxon>
        <taxon>Ericoideae</taxon>
        <taxon>Rhodoreae</taxon>
        <taxon>Rhododendron</taxon>
    </lineage>
</organism>
<dbReference type="EMBL" id="JACTNZ010000001">
    <property type="protein sequence ID" value="KAG5564249.1"/>
    <property type="molecule type" value="Genomic_DNA"/>
</dbReference>
<accession>A0AAV6LJN7</accession>
<name>A0AAV6LJN7_9ERIC</name>
<comment type="caution">
    <text evidence="1">The sequence shown here is derived from an EMBL/GenBank/DDBJ whole genome shotgun (WGS) entry which is preliminary data.</text>
</comment>
<protein>
    <submittedName>
        <fullName evidence="1">Uncharacterized protein</fullName>
    </submittedName>
</protein>
<gene>
    <name evidence="1" type="ORF">RHGRI_000449</name>
</gene>
<evidence type="ECO:0000313" key="2">
    <source>
        <dbReference type="Proteomes" id="UP000823749"/>
    </source>
</evidence>
<dbReference type="Proteomes" id="UP000823749">
    <property type="component" value="Chromosome 1"/>
</dbReference>